<keyword evidence="1" id="KW-0862">Zinc</keyword>
<protein>
    <recommendedName>
        <fullName evidence="2">SWIM-type domain-containing protein</fullName>
    </recommendedName>
</protein>
<dbReference type="EMBL" id="JAJSOF020000027">
    <property type="protein sequence ID" value="KAJ4433840.1"/>
    <property type="molecule type" value="Genomic_DNA"/>
</dbReference>
<dbReference type="InterPro" id="IPR039903">
    <property type="entry name" value="Zswim2"/>
</dbReference>
<feature type="domain" description="SWIM-type" evidence="2">
    <location>
        <begin position="51"/>
        <end position="84"/>
    </location>
</feature>
<sequence length="228" mass="25748">MARKSGWRQVCPDPVRNRQLLALFGSSRLFLVRQNGPAAFALQEEGRKKPLVVRLGDPHSCSCRTYRQEHELCLHICWTLLRKLRLKPEDPLSFQRGLVPHELNDLVQGTYVYHSRVKKKNSKPTDTVQPKPISNQDLCPICLEEMMKARRPGSFQVGAKNSVQAKTFCNHAHCSSDVLPAWMRKSSAHCVHEGGGTLPVGARPARRKRRRNANVSALQVPSTVLNMK</sequence>
<organism evidence="3 4">
    <name type="scientific">Periplaneta americana</name>
    <name type="common">American cockroach</name>
    <name type="synonym">Blatta americana</name>
    <dbReference type="NCBI Taxonomy" id="6978"/>
    <lineage>
        <taxon>Eukaryota</taxon>
        <taxon>Metazoa</taxon>
        <taxon>Ecdysozoa</taxon>
        <taxon>Arthropoda</taxon>
        <taxon>Hexapoda</taxon>
        <taxon>Insecta</taxon>
        <taxon>Pterygota</taxon>
        <taxon>Neoptera</taxon>
        <taxon>Polyneoptera</taxon>
        <taxon>Dictyoptera</taxon>
        <taxon>Blattodea</taxon>
        <taxon>Blattoidea</taxon>
        <taxon>Blattidae</taxon>
        <taxon>Blattinae</taxon>
        <taxon>Periplaneta</taxon>
    </lineage>
</organism>
<evidence type="ECO:0000256" key="1">
    <source>
        <dbReference type="PROSITE-ProRule" id="PRU00325"/>
    </source>
</evidence>
<gene>
    <name evidence="3" type="ORF">ANN_16152</name>
</gene>
<keyword evidence="4" id="KW-1185">Reference proteome</keyword>
<evidence type="ECO:0000313" key="4">
    <source>
        <dbReference type="Proteomes" id="UP001148838"/>
    </source>
</evidence>
<reference evidence="3 4" key="1">
    <citation type="journal article" date="2022" name="Allergy">
        <title>Genome assembly and annotation of Periplaneta americana reveal a comprehensive cockroach allergen profile.</title>
        <authorList>
            <person name="Wang L."/>
            <person name="Xiong Q."/>
            <person name="Saelim N."/>
            <person name="Wang L."/>
            <person name="Nong W."/>
            <person name="Wan A.T."/>
            <person name="Shi M."/>
            <person name="Liu X."/>
            <person name="Cao Q."/>
            <person name="Hui J.H.L."/>
            <person name="Sookrung N."/>
            <person name="Leung T.F."/>
            <person name="Tungtrongchitr A."/>
            <person name="Tsui S.K.W."/>
        </authorList>
    </citation>
    <scope>NUCLEOTIDE SEQUENCE [LARGE SCALE GENOMIC DNA]</scope>
    <source>
        <strain evidence="3">PWHHKU_190912</strain>
    </source>
</reference>
<keyword evidence="1" id="KW-0863">Zinc-finger</keyword>
<keyword evidence="1" id="KW-0479">Metal-binding</keyword>
<dbReference type="Pfam" id="PF04434">
    <property type="entry name" value="SWIM"/>
    <property type="match status" value="1"/>
</dbReference>
<name>A0ABQ8SI65_PERAM</name>
<accession>A0ABQ8SI65</accession>
<comment type="caution">
    <text evidence="3">The sequence shown here is derived from an EMBL/GenBank/DDBJ whole genome shotgun (WGS) entry which is preliminary data.</text>
</comment>
<dbReference type="PANTHER" id="PTHR21540">
    <property type="entry name" value="RING FINGER AND SWIM DOMAIN-CONTAINING PROTEIN 2"/>
    <property type="match status" value="1"/>
</dbReference>
<proteinExistence type="predicted"/>
<dbReference type="PROSITE" id="PS50966">
    <property type="entry name" value="ZF_SWIM"/>
    <property type="match status" value="1"/>
</dbReference>
<evidence type="ECO:0000259" key="2">
    <source>
        <dbReference type="PROSITE" id="PS50966"/>
    </source>
</evidence>
<dbReference type="Proteomes" id="UP001148838">
    <property type="component" value="Unassembled WGS sequence"/>
</dbReference>
<dbReference type="InterPro" id="IPR007527">
    <property type="entry name" value="Znf_SWIM"/>
</dbReference>
<dbReference type="PANTHER" id="PTHR21540:SF3">
    <property type="entry name" value="E3 UBIQUITIN-PROTEIN LIGASE ZSWIM2"/>
    <property type="match status" value="1"/>
</dbReference>
<evidence type="ECO:0000313" key="3">
    <source>
        <dbReference type="EMBL" id="KAJ4433840.1"/>
    </source>
</evidence>